<sequence>MEPIAQTAEAADAHLQRRGWRFMAKRGASSQFVTSTIMILSSYAVTTMTMNFGKNLQERRLRPSGD</sequence>
<dbReference type="AlphaFoldDB" id="A0A2U9CPM2"/>
<gene>
    <name evidence="2" type="ORF">SMAX5B_006638</name>
</gene>
<evidence type="ECO:0000313" key="3">
    <source>
        <dbReference type="Proteomes" id="UP000246464"/>
    </source>
</evidence>
<dbReference type="EMBL" id="CP026261">
    <property type="protein sequence ID" value="AWP18487.1"/>
    <property type="molecule type" value="Genomic_DNA"/>
</dbReference>
<evidence type="ECO:0000256" key="1">
    <source>
        <dbReference type="SAM" id="Phobius"/>
    </source>
</evidence>
<keyword evidence="3" id="KW-1185">Reference proteome</keyword>
<keyword evidence="1" id="KW-0812">Transmembrane</keyword>
<feature type="transmembrane region" description="Helical" evidence="1">
    <location>
        <begin position="32"/>
        <end position="52"/>
    </location>
</feature>
<proteinExistence type="predicted"/>
<organism evidence="2 3">
    <name type="scientific">Scophthalmus maximus</name>
    <name type="common">Turbot</name>
    <name type="synonym">Psetta maxima</name>
    <dbReference type="NCBI Taxonomy" id="52904"/>
    <lineage>
        <taxon>Eukaryota</taxon>
        <taxon>Metazoa</taxon>
        <taxon>Chordata</taxon>
        <taxon>Craniata</taxon>
        <taxon>Vertebrata</taxon>
        <taxon>Euteleostomi</taxon>
        <taxon>Actinopterygii</taxon>
        <taxon>Neopterygii</taxon>
        <taxon>Teleostei</taxon>
        <taxon>Neoteleostei</taxon>
        <taxon>Acanthomorphata</taxon>
        <taxon>Carangaria</taxon>
        <taxon>Pleuronectiformes</taxon>
        <taxon>Pleuronectoidei</taxon>
        <taxon>Scophthalmidae</taxon>
        <taxon>Scophthalmus</taxon>
    </lineage>
</organism>
<protein>
    <submittedName>
        <fullName evidence="2">Uncharacterized protein</fullName>
    </submittedName>
</protein>
<dbReference type="Proteomes" id="UP000246464">
    <property type="component" value="Chromosome 19"/>
</dbReference>
<keyword evidence="1" id="KW-1133">Transmembrane helix</keyword>
<evidence type="ECO:0000313" key="2">
    <source>
        <dbReference type="EMBL" id="AWP18487.1"/>
    </source>
</evidence>
<accession>A0A2U9CPM2</accession>
<reference evidence="2 3" key="1">
    <citation type="submission" date="2017-12" db="EMBL/GenBank/DDBJ databases">
        <title>Integrating genomic resources of turbot (Scophthalmus maximus) in depth evaluation of genetic and physical mapping variation across individuals.</title>
        <authorList>
            <person name="Martinez P."/>
        </authorList>
    </citation>
    <scope>NUCLEOTIDE SEQUENCE [LARGE SCALE GENOMIC DNA]</scope>
</reference>
<keyword evidence="1" id="KW-0472">Membrane</keyword>
<name>A0A2U9CPM2_SCOMX</name>